<comment type="caution">
    <text evidence="1">The sequence shown here is derived from an EMBL/GenBank/DDBJ whole genome shotgun (WGS) entry which is preliminary data.</text>
</comment>
<reference evidence="1" key="1">
    <citation type="submission" date="2020-09" db="EMBL/GenBank/DDBJ databases">
        <title>Bacillus faecalis sp. nov., a moderately halophilic bacterium isolated from cow faeces.</title>
        <authorList>
            <person name="Jiang L."/>
            <person name="Lee J."/>
        </authorList>
    </citation>
    <scope>NUCLEOTIDE SEQUENCE</scope>
    <source>
        <strain evidence="1">AGMB 02131</strain>
    </source>
</reference>
<keyword evidence="2" id="KW-1185">Reference proteome</keyword>
<dbReference type="EMBL" id="JACXSI010000007">
    <property type="protein sequence ID" value="MBD3107484.1"/>
    <property type="molecule type" value="Genomic_DNA"/>
</dbReference>
<name>A0A927HA23_9BACI</name>
<gene>
    <name evidence="1" type="ORF">IEO70_03825</name>
</gene>
<protein>
    <submittedName>
        <fullName evidence="1">Uncharacterized protein</fullName>
    </submittedName>
</protein>
<evidence type="ECO:0000313" key="1">
    <source>
        <dbReference type="EMBL" id="MBD3107484.1"/>
    </source>
</evidence>
<dbReference type="RefSeq" id="WP_190997032.1">
    <property type="nucleotide sequence ID" value="NZ_JACXSI010000007.1"/>
</dbReference>
<accession>A0A927HA23</accession>
<sequence length="94" mass="11086">MGRQLHYAEDGISLELTGFTRFCAVKKRIDFPYSNIVDVKLTYFKPHFLFLRWAGTIIPPFICEGRFRHKKKCFFVSFESVRKVPLIQLQVKEG</sequence>
<organism evidence="1 2">
    <name type="scientific">Peribacillus faecalis</name>
    <dbReference type="NCBI Taxonomy" id="2772559"/>
    <lineage>
        <taxon>Bacteria</taxon>
        <taxon>Bacillati</taxon>
        <taxon>Bacillota</taxon>
        <taxon>Bacilli</taxon>
        <taxon>Bacillales</taxon>
        <taxon>Bacillaceae</taxon>
        <taxon>Peribacillus</taxon>
    </lineage>
</organism>
<dbReference type="AlphaFoldDB" id="A0A927HA23"/>
<proteinExistence type="predicted"/>
<evidence type="ECO:0000313" key="2">
    <source>
        <dbReference type="Proteomes" id="UP000602076"/>
    </source>
</evidence>
<dbReference type="Proteomes" id="UP000602076">
    <property type="component" value="Unassembled WGS sequence"/>
</dbReference>